<accession>A0ABD3IYC0</accession>
<protein>
    <submittedName>
        <fullName evidence="2">Uncharacterized protein</fullName>
    </submittedName>
</protein>
<feature type="transmembrane region" description="Helical" evidence="1">
    <location>
        <begin position="20"/>
        <end position="38"/>
    </location>
</feature>
<keyword evidence="1" id="KW-1133">Transmembrane helix</keyword>
<reference evidence="2 3" key="1">
    <citation type="submission" date="2024-11" db="EMBL/GenBank/DDBJ databases">
        <title>Chromosome-level genome assembly of Eucalyptus globulus Labill. provides insights into its genome evolution.</title>
        <authorList>
            <person name="Li X."/>
        </authorList>
    </citation>
    <scope>NUCLEOTIDE SEQUENCE [LARGE SCALE GENOMIC DNA]</scope>
    <source>
        <strain evidence="2">CL2024</strain>
        <tissue evidence="2">Fresh tender leaves</tissue>
    </source>
</reference>
<dbReference type="AlphaFoldDB" id="A0ABD3IYC0"/>
<evidence type="ECO:0000256" key="1">
    <source>
        <dbReference type="SAM" id="Phobius"/>
    </source>
</evidence>
<gene>
    <name evidence="2" type="ORF">ACJRO7_004948</name>
</gene>
<evidence type="ECO:0000313" key="3">
    <source>
        <dbReference type="Proteomes" id="UP001634007"/>
    </source>
</evidence>
<organism evidence="2 3">
    <name type="scientific">Eucalyptus globulus</name>
    <name type="common">Tasmanian blue gum</name>
    <dbReference type="NCBI Taxonomy" id="34317"/>
    <lineage>
        <taxon>Eukaryota</taxon>
        <taxon>Viridiplantae</taxon>
        <taxon>Streptophyta</taxon>
        <taxon>Embryophyta</taxon>
        <taxon>Tracheophyta</taxon>
        <taxon>Spermatophyta</taxon>
        <taxon>Magnoliopsida</taxon>
        <taxon>eudicotyledons</taxon>
        <taxon>Gunneridae</taxon>
        <taxon>Pentapetalae</taxon>
        <taxon>rosids</taxon>
        <taxon>malvids</taxon>
        <taxon>Myrtales</taxon>
        <taxon>Myrtaceae</taxon>
        <taxon>Myrtoideae</taxon>
        <taxon>Eucalypteae</taxon>
        <taxon>Eucalyptus</taxon>
    </lineage>
</organism>
<keyword evidence="1" id="KW-0812">Transmembrane</keyword>
<name>A0ABD3IYC0_EUCGL</name>
<evidence type="ECO:0000313" key="2">
    <source>
        <dbReference type="EMBL" id="KAL3720035.1"/>
    </source>
</evidence>
<dbReference type="EMBL" id="JBJKBG010000010">
    <property type="protein sequence ID" value="KAL3720035.1"/>
    <property type="molecule type" value="Genomic_DNA"/>
</dbReference>
<keyword evidence="1" id="KW-0472">Membrane</keyword>
<keyword evidence="3" id="KW-1185">Reference proteome</keyword>
<dbReference type="Proteomes" id="UP001634007">
    <property type="component" value="Unassembled WGS sequence"/>
</dbReference>
<sequence length="90" mass="10169">MASFRWRGSPLASELTYVGGPAPVTGRRFFFFSFLLLRRRRQEGKAKLSFLLNSLSAPNLVSVGCRLMGLLANVLYERSRVLGRVFVLVF</sequence>
<comment type="caution">
    <text evidence="2">The sequence shown here is derived from an EMBL/GenBank/DDBJ whole genome shotgun (WGS) entry which is preliminary data.</text>
</comment>
<proteinExistence type="predicted"/>